<evidence type="ECO:0000313" key="3">
    <source>
        <dbReference type="EMBL" id="KDR95516.1"/>
    </source>
</evidence>
<dbReference type="OrthoDB" id="9791837at2"/>
<reference evidence="3 4" key="1">
    <citation type="submission" date="2014-03" db="EMBL/GenBank/DDBJ databases">
        <title>Genome sequence of Clostridium litorale W6, DSM 5388.</title>
        <authorList>
            <person name="Poehlein A."/>
            <person name="Jagirdar A."/>
            <person name="Khonsari B."/>
            <person name="Chibani C.M."/>
            <person name="Gutierrez Gutierrez D.A."/>
            <person name="Davydova E."/>
            <person name="Alghaithi H.S."/>
            <person name="Nair K.P."/>
            <person name="Dhamotharan K."/>
            <person name="Chandran L."/>
            <person name="G W."/>
            <person name="Daniel R."/>
        </authorList>
    </citation>
    <scope>NUCLEOTIDE SEQUENCE [LARGE SCALE GENOMIC DNA]</scope>
    <source>
        <strain evidence="3 4">W6</strain>
    </source>
</reference>
<dbReference type="EMBL" id="JJMM01000010">
    <property type="protein sequence ID" value="KDR95516.1"/>
    <property type="molecule type" value="Genomic_DNA"/>
</dbReference>
<dbReference type="PANTHER" id="PTHR44068">
    <property type="entry name" value="ZGC:194242"/>
    <property type="match status" value="1"/>
</dbReference>
<evidence type="ECO:0000259" key="2">
    <source>
        <dbReference type="Pfam" id="PF08241"/>
    </source>
</evidence>
<dbReference type="eggNOG" id="COG2226">
    <property type="taxonomic scope" value="Bacteria"/>
</dbReference>
<keyword evidence="4" id="KW-1185">Reference proteome</keyword>
<dbReference type="SUPFAM" id="SSF53335">
    <property type="entry name" value="S-adenosyl-L-methionine-dependent methyltransferases"/>
    <property type="match status" value="1"/>
</dbReference>
<keyword evidence="1" id="KW-0808">Transferase</keyword>
<dbReference type="Gene3D" id="3.40.50.150">
    <property type="entry name" value="Vaccinia Virus protein VP39"/>
    <property type="match status" value="1"/>
</dbReference>
<dbReference type="PANTHER" id="PTHR44068:SF11">
    <property type="entry name" value="GERANYL DIPHOSPHATE 2-C-METHYLTRANSFERASE"/>
    <property type="match status" value="1"/>
</dbReference>
<proteinExistence type="predicted"/>
<protein>
    <submittedName>
        <fullName evidence="3">Methylase involved in ubiquinone/menaquinone biosynthesis</fullName>
    </submittedName>
</protein>
<dbReference type="InterPro" id="IPR050447">
    <property type="entry name" value="Erg6_SMT_methyltransf"/>
</dbReference>
<name>A0A069RER2_PEPLI</name>
<sequence>MKNSKRSKKSETGKIKNPYFEIQAEIGVTKHGGGRSATDKLAVLCKIDSDSYVLDVGCGPGMSSCHIAENYGCKVVGIDISEKMIQHARERANRKGLEDIVEFKVADAQNLPFEEGLFDVVISESVTAFLDDKTRGISEYARVLKSSGYVGINEITWMGEPDLDVADFMKRAMGGVVPETMSSWIGLLENGGFHEITALNYEMKIFRQWLNEVRGLEARDYMRFTLKLLSLIVKSNEYRSIMKDMVKDSLSIPKRFLKSWGYGIYVGKK</sequence>
<dbReference type="AlphaFoldDB" id="A0A069RER2"/>
<dbReference type="GO" id="GO:0032259">
    <property type="term" value="P:methylation"/>
    <property type="evidence" value="ECO:0007669"/>
    <property type="project" value="UniProtKB-KW"/>
</dbReference>
<dbReference type="InterPro" id="IPR013216">
    <property type="entry name" value="Methyltransf_11"/>
</dbReference>
<evidence type="ECO:0000313" key="4">
    <source>
        <dbReference type="Proteomes" id="UP000027946"/>
    </source>
</evidence>
<dbReference type="STRING" id="1121324.CLIT_10c02430"/>
<evidence type="ECO:0000256" key="1">
    <source>
        <dbReference type="ARBA" id="ARBA00022679"/>
    </source>
</evidence>
<dbReference type="Pfam" id="PF08241">
    <property type="entry name" value="Methyltransf_11"/>
    <property type="match status" value="1"/>
</dbReference>
<dbReference type="Proteomes" id="UP000027946">
    <property type="component" value="Unassembled WGS sequence"/>
</dbReference>
<dbReference type="CDD" id="cd02440">
    <property type="entry name" value="AdoMet_MTases"/>
    <property type="match status" value="1"/>
</dbReference>
<keyword evidence="3" id="KW-0489">Methyltransferase</keyword>
<dbReference type="InterPro" id="IPR029063">
    <property type="entry name" value="SAM-dependent_MTases_sf"/>
</dbReference>
<dbReference type="RefSeq" id="WP_052636044.1">
    <property type="nucleotide sequence ID" value="NZ_FSRH01000010.1"/>
</dbReference>
<organism evidence="3 4">
    <name type="scientific">Peptoclostridium litorale DSM 5388</name>
    <dbReference type="NCBI Taxonomy" id="1121324"/>
    <lineage>
        <taxon>Bacteria</taxon>
        <taxon>Bacillati</taxon>
        <taxon>Bacillota</taxon>
        <taxon>Clostridia</taxon>
        <taxon>Peptostreptococcales</taxon>
        <taxon>Peptoclostridiaceae</taxon>
        <taxon>Peptoclostridium</taxon>
    </lineage>
</organism>
<dbReference type="GO" id="GO:0008757">
    <property type="term" value="F:S-adenosylmethionine-dependent methyltransferase activity"/>
    <property type="evidence" value="ECO:0007669"/>
    <property type="project" value="InterPro"/>
</dbReference>
<gene>
    <name evidence="3" type="ORF">CLIT_10c02430</name>
</gene>
<accession>A0A069RER2</accession>
<keyword evidence="3" id="KW-0830">Ubiquinone</keyword>
<feature type="domain" description="Methyltransferase type 11" evidence="2">
    <location>
        <begin position="54"/>
        <end position="150"/>
    </location>
</feature>
<comment type="caution">
    <text evidence="3">The sequence shown here is derived from an EMBL/GenBank/DDBJ whole genome shotgun (WGS) entry which is preliminary data.</text>
</comment>